<evidence type="ECO:0000313" key="6">
    <source>
        <dbReference type="Proteomes" id="UP001530400"/>
    </source>
</evidence>
<comment type="caution">
    <text evidence="5">The sequence shown here is derived from an EMBL/GenBank/DDBJ whole genome shotgun (WGS) entry which is preliminary data.</text>
</comment>
<feature type="transmembrane region" description="Helical" evidence="2">
    <location>
        <begin position="654"/>
        <end position="679"/>
    </location>
</feature>
<evidence type="ECO:0000313" key="5">
    <source>
        <dbReference type="EMBL" id="KAL3770289.1"/>
    </source>
</evidence>
<evidence type="ECO:0000256" key="2">
    <source>
        <dbReference type="SAM" id="Phobius"/>
    </source>
</evidence>
<evidence type="ECO:0000259" key="4">
    <source>
        <dbReference type="Pfam" id="PF00924"/>
    </source>
</evidence>
<feature type="region of interest" description="Disordered" evidence="1">
    <location>
        <begin position="841"/>
        <end position="866"/>
    </location>
</feature>
<dbReference type="Pfam" id="PF00924">
    <property type="entry name" value="MS_channel_2nd"/>
    <property type="match status" value="1"/>
</dbReference>
<keyword evidence="2" id="KW-0472">Membrane</keyword>
<proteinExistence type="predicted"/>
<feature type="region of interest" description="Disordered" evidence="1">
    <location>
        <begin position="896"/>
        <end position="915"/>
    </location>
</feature>
<feature type="region of interest" description="Disordered" evidence="1">
    <location>
        <begin position="376"/>
        <end position="432"/>
    </location>
</feature>
<feature type="region of interest" description="Disordered" evidence="1">
    <location>
        <begin position="215"/>
        <end position="334"/>
    </location>
</feature>
<feature type="compositionally biased region" description="Polar residues" evidence="1">
    <location>
        <begin position="384"/>
        <end position="394"/>
    </location>
</feature>
<name>A0ABD3N2F9_9STRA</name>
<gene>
    <name evidence="5" type="ORF">ACHAWO_004416</name>
</gene>
<feature type="region of interest" description="Disordered" evidence="1">
    <location>
        <begin position="41"/>
        <end position="102"/>
    </location>
</feature>
<keyword evidence="2" id="KW-0812">Transmembrane</keyword>
<accession>A0ABD3N2F9</accession>
<feature type="compositionally biased region" description="Basic and acidic residues" evidence="1">
    <location>
        <begin position="898"/>
        <end position="915"/>
    </location>
</feature>
<feature type="compositionally biased region" description="Polar residues" evidence="1">
    <location>
        <begin position="402"/>
        <end position="413"/>
    </location>
</feature>
<feature type="compositionally biased region" description="Polar residues" evidence="1">
    <location>
        <begin position="273"/>
        <end position="318"/>
    </location>
</feature>
<feature type="transmembrane region" description="Helical" evidence="2">
    <location>
        <begin position="1138"/>
        <end position="1156"/>
    </location>
</feature>
<dbReference type="Proteomes" id="UP001530400">
    <property type="component" value="Unassembled WGS sequence"/>
</dbReference>
<evidence type="ECO:0000256" key="1">
    <source>
        <dbReference type="SAM" id="MobiDB-lite"/>
    </source>
</evidence>
<reference evidence="5 6" key="1">
    <citation type="submission" date="2024-10" db="EMBL/GenBank/DDBJ databases">
        <title>Updated reference genomes for cyclostephanoid diatoms.</title>
        <authorList>
            <person name="Roberts W.R."/>
            <person name="Alverson A.J."/>
        </authorList>
    </citation>
    <scope>NUCLEOTIDE SEQUENCE [LARGE SCALE GENOMIC DNA]</scope>
    <source>
        <strain evidence="5 6">AJA010-31</strain>
    </source>
</reference>
<evidence type="ECO:0000256" key="3">
    <source>
        <dbReference type="SAM" id="SignalP"/>
    </source>
</evidence>
<keyword evidence="3" id="KW-0732">Signal</keyword>
<dbReference type="EMBL" id="JALLPJ020001314">
    <property type="protein sequence ID" value="KAL3770289.1"/>
    <property type="molecule type" value="Genomic_DNA"/>
</dbReference>
<keyword evidence="2" id="KW-1133">Transmembrane helix</keyword>
<dbReference type="PANTHER" id="PTHR31323:SF1">
    <property type="entry name" value="MECHANOSENSITIVE ION CHANNEL PROTEIN"/>
    <property type="match status" value="1"/>
</dbReference>
<feature type="domain" description="Mechanosensitive ion channel MscS" evidence="4">
    <location>
        <begin position="1185"/>
        <end position="1261"/>
    </location>
</feature>
<sequence length="1388" mass="155463">MMMVLLPSLSLLYFCTWKASSNSTGISLQFRTFPSSLFSPFTIMDNAPRPPPPPPRTSPGGSPSNRKGLRPSSRPPLMQRNLTTGSVSPLKPEENLPPPVIGGRNRTYSANNARDIHSSGGSRGSGGMPPPRGMLYYRSASSARFREQNLDPLLMVSLERPDLEDEAETTLLDVLERRHVHFDANVYAAATPAHRRNRTFGGAILDVNTFQSPTIDIRPNSAPDSTDVSRRPGMVSRSASYRSRRNNFDGSNLSDYLGVEGNGVSLSHEGNDRNLTQSASSDSSIPYQHSADTMQASGSPTRKQHQAPNWNFRRQQNLYGRRRTSSETADYSDGSSIRERAFQVAMAMRHESTNTFTSSEDEGDLSDLLNRVEAVRENEENSRGSRGSASKNTGGSRGRLSDSLTPRDNWSRSTKSREQDTNGSSGFSLARRHRLRETSHHKSNHQMFMGISTPLGGGFGGQSNVDMLFQAAEHVQELCQIPEGDEQEDNLTPKMSDSIRSHGGSTRSQVLASENANFLQQITDSHPEVPKLPDEIGDDLQEPNEQTPMLDKAQSRRQNLAMKVNQTVIQDSTHLRSGKLNTIYVWISNLRRQLKILWVALDLPFVREKLWDFIQYQLTCVIVPLLAIAAFFFYRLDNPTLPFLPNDTSVSWWILFLIRSYLTLILAYVTEYLVVDVLATRSPVSVQTFGPLFTLYVMNAKGGPFLLTFWGVWNFVLVHGNSDEHWFYSTDIEMLNPANRADGIVDSELYTDILLSMIVAGVATSVKRTILALYLGKRVYIHYKPKLEKVMFDMLLLTEVAELANALDEFEEGEKDTIPHTAISRHNSLQHLSNKSTMVEFVQSHQKTHPDTSEDEGDHYEDLDRPEPIQSWNRMRSLSNEENVNVTSVDEVLASAKKQSDMTKRSVESDLSEKGSELCGIGIADEENESGAQVHDDFVGESAGAAGGGLHQEHNYESPDQAAFQFDEEPPVAAVNEPVHGILHQASTTSQIRNHLDRWQEPVNKLDKTSDPTIHEILQFRKALAFLDDEQPFGASFGPAFNRDSCINSSRTLYRRLLAFEPSSPVLNFDVIGVLAYEADGNFDEKKAKGLVRLFRPDRFDEVTLLAFVQSCDGVFKRLRYLRASVGNSTSIDRVLESIFNTIYNFFLFLTVLSIMKLNPWALLVSLSTVLVSFAFALGPTAAKFIEGMVMIAVRRPFDLGDRISISNPSDKSSDNDPGYDEMWLVEDCNLFTTTLRFARTNEISYLNNGMLSNCKIVNHGRSVNAVVNILVNIRLEATHEQIQLVKSSLEQFIGDNPRVWASMVFWRIAKVDPNLGLIAYSLRVQHVKSWQDHASVMRDRGELFKFSCEILMRLGIEYQSPATMSELFVKELPPSSPFVSDCLAAHE</sequence>
<feature type="compositionally biased region" description="Pro residues" evidence="1">
    <location>
        <begin position="48"/>
        <end position="57"/>
    </location>
</feature>
<feature type="signal peptide" evidence="3">
    <location>
        <begin position="1"/>
        <end position="21"/>
    </location>
</feature>
<keyword evidence="6" id="KW-1185">Reference proteome</keyword>
<feature type="transmembrane region" description="Helical" evidence="2">
    <location>
        <begin position="1162"/>
        <end position="1186"/>
    </location>
</feature>
<feature type="transmembrane region" description="Helical" evidence="2">
    <location>
        <begin position="613"/>
        <end position="634"/>
    </location>
</feature>
<dbReference type="InterPro" id="IPR006685">
    <property type="entry name" value="MscS_channel_2nd"/>
</dbReference>
<protein>
    <recommendedName>
        <fullName evidence="4">Mechanosensitive ion channel MscS domain-containing protein</fullName>
    </recommendedName>
</protein>
<organism evidence="5 6">
    <name type="scientific">Cyclotella atomus</name>
    <dbReference type="NCBI Taxonomy" id="382360"/>
    <lineage>
        <taxon>Eukaryota</taxon>
        <taxon>Sar</taxon>
        <taxon>Stramenopiles</taxon>
        <taxon>Ochrophyta</taxon>
        <taxon>Bacillariophyta</taxon>
        <taxon>Coscinodiscophyceae</taxon>
        <taxon>Thalassiosirophycidae</taxon>
        <taxon>Stephanodiscales</taxon>
        <taxon>Stephanodiscaceae</taxon>
        <taxon>Cyclotella</taxon>
    </lineage>
</organism>
<dbReference type="PANTHER" id="PTHR31323">
    <property type="entry name" value="MECHANOSENSITIVE ION CHANNEL PROTEIN MSY2"/>
    <property type="match status" value="1"/>
</dbReference>
<feature type="chain" id="PRO_5044839873" description="Mechanosensitive ion channel MscS domain-containing protein" evidence="3">
    <location>
        <begin position="22"/>
        <end position="1388"/>
    </location>
</feature>